<gene>
    <name evidence="1" type="ORF">ACRB68_41040</name>
</gene>
<sequence length="212" mass="23458">MTETTTVHLLRHGEVHNPEGVLYGRLPGYRLSEDGRLMAKAAADWFSGRDVTALFSSPMQRALETAAPLVDTFDLPVSVDDRLIEADNRFEGLTFGVGAGSLRRPEHWRHLRNPFTPSWGEPYKEIAARMRAAVIRARDAARGHEAIAVSHQLPIWILRMHAEKRRLWHHPGRRECGLASITSLTFEGARLVEVSYADPCAGMGGQTGVAGA</sequence>
<proteinExistence type="predicted"/>
<accession>A0A7K0BZE8</accession>
<dbReference type="InterPro" id="IPR013078">
    <property type="entry name" value="His_Pase_superF_clade-1"/>
</dbReference>
<dbReference type="EMBL" id="WEGH01000002">
    <property type="protein sequence ID" value="MQY06024.1"/>
    <property type="molecule type" value="Genomic_DNA"/>
</dbReference>
<organism evidence="1 2">
    <name type="scientific">Actinomadura macrotermitis</name>
    <dbReference type="NCBI Taxonomy" id="2585200"/>
    <lineage>
        <taxon>Bacteria</taxon>
        <taxon>Bacillati</taxon>
        <taxon>Actinomycetota</taxon>
        <taxon>Actinomycetes</taxon>
        <taxon>Streptosporangiales</taxon>
        <taxon>Thermomonosporaceae</taxon>
        <taxon>Actinomadura</taxon>
    </lineage>
</organism>
<comment type="caution">
    <text evidence="1">The sequence shown here is derived from an EMBL/GenBank/DDBJ whole genome shotgun (WGS) entry which is preliminary data.</text>
</comment>
<dbReference type="SMART" id="SM00855">
    <property type="entry name" value="PGAM"/>
    <property type="match status" value="1"/>
</dbReference>
<dbReference type="InterPro" id="IPR050275">
    <property type="entry name" value="PGM_Phosphatase"/>
</dbReference>
<dbReference type="SUPFAM" id="SSF53254">
    <property type="entry name" value="Phosphoglycerate mutase-like"/>
    <property type="match status" value="1"/>
</dbReference>
<dbReference type="GO" id="GO:0005737">
    <property type="term" value="C:cytoplasm"/>
    <property type="evidence" value="ECO:0007669"/>
    <property type="project" value="TreeGrafter"/>
</dbReference>
<name>A0A7K0BZE8_9ACTN</name>
<evidence type="ECO:0008006" key="3">
    <source>
        <dbReference type="Google" id="ProtNLM"/>
    </source>
</evidence>
<dbReference type="GO" id="GO:0016791">
    <property type="term" value="F:phosphatase activity"/>
    <property type="evidence" value="ECO:0007669"/>
    <property type="project" value="TreeGrafter"/>
</dbReference>
<dbReference type="CDD" id="cd07067">
    <property type="entry name" value="HP_PGM_like"/>
    <property type="match status" value="1"/>
</dbReference>
<evidence type="ECO:0000313" key="2">
    <source>
        <dbReference type="Proteomes" id="UP000487268"/>
    </source>
</evidence>
<dbReference type="InterPro" id="IPR029033">
    <property type="entry name" value="His_PPase_superfam"/>
</dbReference>
<dbReference type="RefSeq" id="WP_153534413.1">
    <property type="nucleotide sequence ID" value="NZ_WEGH01000002.1"/>
</dbReference>
<dbReference type="PANTHER" id="PTHR48100">
    <property type="entry name" value="BROAD-SPECIFICITY PHOSPHATASE YOR283W-RELATED"/>
    <property type="match status" value="1"/>
</dbReference>
<protein>
    <recommendedName>
        <fullName evidence="3">Histidine phosphatase family protein</fullName>
    </recommendedName>
</protein>
<dbReference type="Pfam" id="PF00300">
    <property type="entry name" value="His_Phos_1"/>
    <property type="match status" value="1"/>
</dbReference>
<dbReference type="AlphaFoldDB" id="A0A7K0BZE8"/>
<dbReference type="PANTHER" id="PTHR48100:SF51">
    <property type="entry name" value="PHOSPHOGLYCERATE MUTASE"/>
    <property type="match status" value="1"/>
</dbReference>
<evidence type="ECO:0000313" key="1">
    <source>
        <dbReference type="EMBL" id="MQY06024.1"/>
    </source>
</evidence>
<reference evidence="1 2" key="1">
    <citation type="submission" date="2019-10" db="EMBL/GenBank/DDBJ databases">
        <title>Actinomadura rubteroloni sp. nov. and Actinomadura macrotermitis sp. nov., isolated from the gut of fungus growing-termite Macrotermes natalensis.</title>
        <authorList>
            <person name="Benndorf R."/>
            <person name="Martin K."/>
            <person name="Kuefner M."/>
            <person name="De Beer W."/>
            <person name="Kaster A.-K."/>
            <person name="Vollmers J."/>
            <person name="Poulsen M."/>
            <person name="Beemelmanns C."/>
        </authorList>
    </citation>
    <scope>NUCLEOTIDE SEQUENCE [LARGE SCALE GENOMIC DNA]</scope>
    <source>
        <strain evidence="1 2">RB68</strain>
    </source>
</reference>
<dbReference type="Proteomes" id="UP000487268">
    <property type="component" value="Unassembled WGS sequence"/>
</dbReference>
<keyword evidence="2" id="KW-1185">Reference proteome</keyword>
<dbReference type="OrthoDB" id="3215466at2"/>
<dbReference type="Gene3D" id="3.40.50.1240">
    <property type="entry name" value="Phosphoglycerate mutase-like"/>
    <property type="match status" value="1"/>
</dbReference>